<evidence type="ECO:0000313" key="1">
    <source>
        <dbReference type="EMBL" id="CAF4940865.1"/>
    </source>
</evidence>
<proteinExistence type="predicted"/>
<dbReference type="AlphaFoldDB" id="A0A821XH70"/>
<dbReference type="Proteomes" id="UP000663873">
    <property type="component" value="Unassembled WGS sequence"/>
</dbReference>
<organism evidence="1 2">
    <name type="scientific">Rotaria socialis</name>
    <dbReference type="NCBI Taxonomy" id="392032"/>
    <lineage>
        <taxon>Eukaryota</taxon>
        <taxon>Metazoa</taxon>
        <taxon>Spiralia</taxon>
        <taxon>Gnathifera</taxon>
        <taxon>Rotifera</taxon>
        <taxon>Eurotatoria</taxon>
        <taxon>Bdelloidea</taxon>
        <taxon>Philodinida</taxon>
        <taxon>Philodinidae</taxon>
        <taxon>Rotaria</taxon>
    </lineage>
</organism>
<feature type="non-terminal residue" evidence="1">
    <location>
        <position position="1"/>
    </location>
</feature>
<comment type="caution">
    <text evidence="1">The sequence shown here is derived from an EMBL/GenBank/DDBJ whole genome shotgun (WGS) entry which is preliminary data.</text>
</comment>
<accession>A0A821XH70</accession>
<dbReference type="EMBL" id="CAJOBP010089089">
    <property type="protein sequence ID" value="CAF4940865.1"/>
    <property type="molecule type" value="Genomic_DNA"/>
</dbReference>
<name>A0A821XH70_9BILA</name>
<evidence type="ECO:0000313" key="2">
    <source>
        <dbReference type="Proteomes" id="UP000663873"/>
    </source>
</evidence>
<protein>
    <submittedName>
        <fullName evidence="1">Uncharacterized protein</fullName>
    </submittedName>
</protein>
<gene>
    <name evidence="1" type="ORF">UJA718_LOCUS47315</name>
</gene>
<reference evidence="1" key="1">
    <citation type="submission" date="2021-02" db="EMBL/GenBank/DDBJ databases">
        <authorList>
            <person name="Nowell W R."/>
        </authorList>
    </citation>
    <scope>NUCLEOTIDE SEQUENCE</scope>
</reference>
<sequence length="38" mass="4588">MNTPCSLEHCHTNLFALQSLNDMKWKCFRRSVNYRLET</sequence>
<keyword evidence="2" id="KW-1185">Reference proteome</keyword>